<evidence type="ECO:0000256" key="3">
    <source>
        <dbReference type="ARBA" id="ARBA00023004"/>
    </source>
</evidence>
<evidence type="ECO:0000313" key="8">
    <source>
        <dbReference type="EMBL" id="MFD2200795.1"/>
    </source>
</evidence>
<feature type="transmembrane region" description="Helical" evidence="6">
    <location>
        <begin position="362"/>
        <end position="381"/>
    </location>
</feature>
<feature type="transmembrane region" description="Helical" evidence="6">
    <location>
        <begin position="28"/>
        <end position="47"/>
    </location>
</feature>
<evidence type="ECO:0000256" key="5">
    <source>
        <dbReference type="SAM" id="MobiDB-lite"/>
    </source>
</evidence>
<dbReference type="RefSeq" id="WP_380800658.1">
    <property type="nucleotide sequence ID" value="NZ_JBHUIV010000010.1"/>
</dbReference>
<feature type="transmembrane region" description="Helical" evidence="6">
    <location>
        <begin position="67"/>
        <end position="86"/>
    </location>
</feature>
<protein>
    <submittedName>
        <fullName evidence="8">C-type cytochrome</fullName>
    </submittedName>
</protein>
<feature type="transmembrane region" description="Helical" evidence="6">
    <location>
        <begin position="118"/>
        <end position="136"/>
    </location>
</feature>
<keyword evidence="1 4" id="KW-0349">Heme</keyword>
<feature type="transmembrane region" description="Helical" evidence="6">
    <location>
        <begin position="93"/>
        <end position="112"/>
    </location>
</feature>
<reference evidence="9" key="1">
    <citation type="journal article" date="2019" name="Int. J. Syst. Evol. Microbiol.">
        <title>The Global Catalogue of Microorganisms (GCM) 10K type strain sequencing project: providing services to taxonomists for standard genome sequencing and annotation.</title>
        <authorList>
            <consortium name="The Broad Institute Genomics Platform"/>
            <consortium name="The Broad Institute Genome Sequencing Center for Infectious Disease"/>
            <person name="Wu L."/>
            <person name="Ma J."/>
        </authorList>
    </citation>
    <scope>NUCLEOTIDE SEQUENCE [LARGE SCALE GENOMIC DNA]</scope>
    <source>
        <strain evidence="9">KCTC 19812</strain>
    </source>
</reference>
<evidence type="ECO:0000256" key="6">
    <source>
        <dbReference type="SAM" id="Phobius"/>
    </source>
</evidence>
<keyword evidence="6" id="KW-0812">Transmembrane</keyword>
<dbReference type="InterPro" id="IPR036909">
    <property type="entry name" value="Cyt_c-like_dom_sf"/>
</dbReference>
<keyword evidence="2 4" id="KW-0479">Metal-binding</keyword>
<feature type="region of interest" description="Disordered" evidence="5">
    <location>
        <begin position="463"/>
        <end position="482"/>
    </location>
</feature>
<dbReference type="Gene3D" id="1.10.760.10">
    <property type="entry name" value="Cytochrome c-like domain"/>
    <property type="match status" value="1"/>
</dbReference>
<keyword evidence="6" id="KW-0472">Membrane</keyword>
<dbReference type="PROSITE" id="PS51007">
    <property type="entry name" value="CYTC"/>
    <property type="match status" value="1"/>
</dbReference>
<feature type="transmembrane region" description="Helical" evidence="6">
    <location>
        <begin position="292"/>
        <end position="312"/>
    </location>
</feature>
<dbReference type="Pfam" id="PF00034">
    <property type="entry name" value="Cytochrom_C"/>
    <property type="match status" value="1"/>
</dbReference>
<sequence>MDNISSHIKPYFKGKNPIIKLSQSWMKWAFFFFFAASIFGVLMRYFFVGEVPIFTYKHLLHAHSHLALLGWGYMLIMGYYVFNFCIDPKRISIYKWMLFLNVAAGLGMMFSFPVQGYGTISIFFSSIQLFSSYYFAGQILKDLRSQGQHSWARMVRFSIYWMLLSTLGLLAIGPVGAILGKNHPLYYMSVQWFLHLQLSGWFTYSVFGILMHFLFNKGKNIHLLPYQEWILHLSVLMTYALSVSWSTPISLLIPTNSIGVILQSIAYFWIMKPIIQAIFPGMKFPSGWEERLLYVGILSLIAKALVMALLVVPEIAHISITIRLFVVGFIHLVMLGTLTLNLGAVMQLQGWLPRNQWSKKSWFILVLGFISSEVLIFTQGLMLWTEFGFMPHYYLIVFIASLLFPIALVIIQLTCFHQSFKTSKIYKSNQIHQTSNQHMKSSTILSWGVGVFLLASCGGGGNESEGTYTPPSSNTEKTADPKGIGEIKTVDISAGIDETMANKGKAIVDMKCTACHQLNDKRIVGPGFQGITNRRRPEWIMNMITNVDVMLEEDPVAQALLEECLTRMPNQNISIGDSRDILEFMRKNDLEKTGSSDAAVK</sequence>
<evidence type="ECO:0000256" key="1">
    <source>
        <dbReference type="ARBA" id="ARBA00022617"/>
    </source>
</evidence>
<feature type="transmembrane region" description="Helical" evidence="6">
    <location>
        <begin position="251"/>
        <end position="271"/>
    </location>
</feature>
<feature type="transmembrane region" description="Helical" evidence="6">
    <location>
        <begin position="318"/>
        <end position="342"/>
    </location>
</feature>
<comment type="caution">
    <text evidence="8">The sequence shown here is derived from an EMBL/GenBank/DDBJ whole genome shotgun (WGS) entry which is preliminary data.</text>
</comment>
<keyword evidence="9" id="KW-1185">Reference proteome</keyword>
<feature type="transmembrane region" description="Helical" evidence="6">
    <location>
        <begin position="192"/>
        <end position="214"/>
    </location>
</feature>
<organism evidence="8 9">
    <name type="scientific">Shivajiella indica</name>
    <dbReference type="NCBI Taxonomy" id="872115"/>
    <lineage>
        <taxon>Bacteria</taxon>
        <taxon>Pseudomonadati</taxon>
        <taxon>Bacteroidota</taxon>
        <taxon>Cytophagia</taxon>
        <taxon>Cytophagales</taxon>
        <taxon>Cyclobacteriaceae</taxon>
        <taxon>Shivajiella</taxon>
    </lineage>
</organism>
<feature type="transmembrane region" description="Helical" evidence="6">
    <location>
        <begin position="226"/>
        <end position="245"/>
    </location>
</feature>
<gene>
    <name evidence="8" type="ORF">ACFSKV_04405</name>
</gene>
<proteinExistence type="predicted"/>
<evidence type="ECO:0000256" key="4">
    <source>
        <dbReference type="PROSITE-ProRule" id="PRU00433"/>
    </source>
</evidence>
<name>A0ABW5B857_9BACT</name>
<dbReference type="EMBL" id="JBHUIV010000010">
    <property type="protein sequence ID" value="MFD2200795.1"/>
    <property type="molecule type" value="Genomic_DNA"/>
</dbReference>
<evidence type="ECO:0000256" key="2">
    <source>
        <dbReference type="ARBA" id="ARBA00022723"/>
    </source>
</evidence>
<feature type="transmembrane region" description="Helical" evidence="6">
    <location>
        <begin position="157"/>
        <end position="180"/>
    </location>
</feature>
<evidence type="ECO:0000313" key="9">
    <source>
        <dbReference type="Proteomes" id="UP001597414"/>
    </source>
</evidence>
<keyword evidence="3 4" id="KW-0408">Iron</keyword>
<keyword evidence="6" id="KW-1133">Transmembrane helix</keyword>
<accession>A0ABW5B857</accession>
<dbReference type="Proteomes" id="UP001597414">
    <property type="component" value="Unassembled WGS sequence"/>
</dbReference>
<dbReference type="SUPFAM" id="SSF46626">
    <property type="entry name" value="Cytochrome c"/>
    <property type="match status" value="1"/>
</dbReference>
<dbReference type="InterPro" id="IPR009056">
    <property type="entry name" value="Cyt_c-like_dom"/>
</dbReference>
<evidence type="ECO:0000259" key="7">
    <source>
        <dbReference type="PROSITE" id="PS51007"/>
    </source>
</evidence>
<feature type="domain" description="Cytochrome c" evidence="7">
    <location>
        <begin position="499"/>
        <end position="589"/>
    </location>
</feature>
<feature type="transmembrane region" description="Helical" evidence="6">
    <location>
        <begin position="393"/>
        <end position="416"/>
    </location>
</feature>
<feature type="compositionally biased region" description="Polar residues" evidence="5">
    <location>
        <begin position="464"/>
        <end position="476"/>
    </location>
</feature>